<dbReference type="OrthoDB" id="4963711at2"/>
<dbReference type="RefSeq" id="WP_145814622.1">
    <property type="nucleotide sequence ID" value="NZ_VIVK01000003.1"/>
</dbReference>
<comment type="caution">
    <text evidence="1">The sequence shown here is derived from an EMBL/GenBank/DDBJ whole genome shotgun (WGS) entry which is preliminary data.</text>
</comment>
<name>A0A561B3J1_9ACTN</name>
<dbReference type="EMBL" id="VIVK01000003">
    <property type="protein sequence ID" value="TWD73446.1"/>
    <property type="molecule type" value="Genomic_DNA"/>
</dbReference>
<dbReference type="Proteomes" id="UP000318380">
    <property type="component" value="Unassembled WGS sequence"/>
</dbReference>
<accession>A0A561B3J1</accession>
<dbReference type="AlphaFoldDB" id="A0A561B3J1"/>
<keyword evidence="2" id="KW-1185">Reference proteome</keyword>
<evidence type="ECO:0000313" key="1">
    <source>
        <dbReference type="EMBL" id="TWD73446.1"/>
    </source>
</evidence>
<reference evidence="1 2" key="1">
    <citation type="submission" date="2019-06" db="EMBL/GenBank/DDBJ databases">
        <title>Sequencing the genomes of 1000 actinobacteria strains.</title>
        <authorList>
            <person name="Klenk H.-P."/>
        </authorList>
    </citation>
    <scope>NUCLEOTIDE SEQUENCE [LARGE SCALE GENOMIC DNA]</scope>
    <source>
        <strain evidence="1 2">DSM 24683</strain>
    </source>
</reference>
<evidence type="ECO:0000313" key="2">
    <source>
        <dbReference type="Proteomes" id="UP000318380"/>
    </source>
</evidence>
<sequence>MITPRELSQGHQVADADLPLLAAHWLADGYDSPTLRELAGLTHRDGQEARTLRDTVLAELGHPIKLITSPYEGLPS</sequence>
<gene>
    <name evidence="1" type="ORF">FB561_7337</name>
</gene>
<proteinExistence type="predicted"/>
<protein>
    <submittedName>
        <fullName evidence="1">Uncharacterized protein</fullName>
    </submittedName>
</protein>
<organism evidence="1 2">
    <name type="scientific">Kribbella amoyensis</name>
    <dbReference type="NCBI Taxonomy" id="996641"/>
    <lineage>
        <taxon>Bacteria</taxon>
        <taxon>Bacillati</taxon>
        <taxon>Actinomycetota</taxon>
        <taxon>Actinomycetes</taxon>
        <taxon>Propionibacteriales</taxon>
        <taxon>Kribbellaceae</taxon>
        <taxon>Kribbella</taxon>
    </lineage>
</organism>